<keyword evidence="1" id="KW-0472">Membrane</keyword>
<evidence type="ECO:0000313" key="2">
    <source>
        <dbReference type="EMBL" id="GBR15571.1"/>
    </source>
</evidence>
<accession>A0ABQ0QEE0</accession>
<sequence length="62" mass="6635">MQDTLSPSQVSLAVIFAWSALVCVITGLHMWLSLFNLCGGLTFMAVGAFFGTIMLALCVAEH</sequence>
<proteinExistence type="predicted"/>
<keyword evidence="3" id="KW-1185">Reference proteome</keyword>
<comment type="caution">
    <text evidence="2">The sequence shown here is derived from an EMBL/GenBank/DDBJ whole genome shotgun (WGS) entry which is preliminary data.</text>
</comment>
<name>A0ABQ0QEE0_9PROT</name>
<dbReference type="Proteomes" id="UP001061070">
    <property type="component" value="Unassembled WGS sequence"/>
</dbReference>
<keyword evidence="1" id="KW-1133">Transmembrane helix</keyword>
<evidence type="ECO:0000313" key="3">
    <source>
        <dbReference type="Proteomes" id="UP001061070"/>
    </source>
</evidence>
<protein>
    <submittedName>
        <fullName evidence="2">Uncharacterized protein</fullName>
    </submittedName>
</protein>
<feature type="transmembrane region" description="Helical" evidence="1">
    <location>
        <begin position="40"/>
        <end position="60"/>
    </location>
</feature>
<reference evidence="2" key="1">
    <citation type="submission" date="2013-04" db="EMBL/GenBank/DDBJ databases">
        <title>The genome sequencing project of 58 acetic acid bacteria.</title>
        <authorList>
            <person name="Okamoto-Kainuma A."/>
            <person name="Ishikawa M."/>
            <person name="Umino S."/>
            <person name="Koizumi Y."/>
            <person name="Shiwa Y."/>
            <person name="Yoshikawa H."/>
            <person name="Matsutani M."/>
            <person name="Matsushita K."/>
        </authorList>
    </citation>
    <scope>NUCLEOTIDE SEQUENCE</scope>
    <source>
        <strain evidence="2">NRIC 0228</strain>
    </source>
</reference>
<gene>
    <name evidence="2" type="ORF">AA0228_2549</name>
</gene>
<keyword evidence="1" id="KW-0812">Transmembrane</keyword>
<dbReference type="EMBL" id="BAQW01000013">
    <property type="protein sequence ID" value="GBR15571.1"/>
    <property type="molecule type" value="Genomic_DNA"/>
</dbReference>
<organism evidence="2 3">
    <name type="scientific">Gluconobacter frateurii NRIC 0228</name>
    <dbReference type="NCBI Taxonomy" id="1307946"/>
    <lineage>
        <taxon>Bacteria</taxon>
        <taxon>Pseudomonadati</taxon>
        <taxon>Pseudomonadota</taxon>
        <taxon>Alphaproteobacteria</taxon>
        <taxon>Acetobacterales</taxon>
        <taxon>Acetobacteraceae</taxon>
        <taxon>Gluconobacter</taxon>
    </lineage>
</organism>
<feature type="transmembrane region" description="Helical" evidence="1">
    <location>
        <begin position="12"/>
        <end position="34"/>
    </location>
</feature>
<evidence type="ECO:0000256" key="1">
    <source>
        <dbReference type="SAM" id="Phobius"/>
    </source>
</evidence>